<proteinExistence type="predicted"/>
<keyword evidence="2" id="KW-1185">Reference proteome</keyword>
<gene>
    <name evidence="1" type="ORF">AB1471_04990</name>
</gene>
<evidence type="ECO:0000313" key="2">
    <source>
        <dbReference type="Proteomes" id="UP001556040"/>
    </source>
</evidence>
<comment type="caution">
    <text evidence="1">The sequence shown here is derived from an EMBL/GenBank/DDBJ whole genome shotgun (WGS) entry which is preliminary data.</text>
</comment>
<accession>A0ABV3Q1D8</accession>
<dbReference type="RefSeq" id="WP_367778630.1">
    <property type="nucleotide sequence ID" value="NZ_JBFMIA010000002.1"/>
</dbReference>
<dbReference type="Proteomes" id="UP001556040">
    <property type="component" value="Unassembled WGS sequence"/>
</dbReference>
<protein>
    <submittedName>
        <fullName evidence="1">Uncharacterized protein</fullName>
    </submittedName>
</protein>
<reference evidence="1 2" key="1">
    <citation type="journal article" date="1979" name="Int. J. Syst. Evol. Microbiol.">
        <title>Bacillus globisporus subsp. marinus subsp. nov.</title>
        <authorList>
            <person name="Liu H."/>
        </authorList>
    </citation>
    <scope>NUCLEOTIDE SEQUENCE [LARGE SCALE GENOMIC DNA]</scope>
    <source>
        <strain evidence="1 2">DSM 1297</strain>
    </source>
</reference>
<name>A0ABV3Q1D8_9BACL</name>
<organism evidence="1 2">
    <name type="scientific">Jeotgalibacillus marinus</name>
    <dbReference type="NCBI Taxonomy" id="86667"/>
    <lineage>
        <taxon>Bacteria</taxon>
        <taxon>Bacillati</taxon>
        <taxon>Bacillota</taxon>
        <taxon>Bacilli</taxon>
        <taxon>Bacillales</taxon>
        <taxon>Caryophanaceae</taxon>
        <taxon>Jeotgalibacillus</taxon>
    </lineage>
</organism>
<dbReference type="EMBL" id="JBFMIA010000002">
    <property type="protein sequence ID" value="MEW9501157.1"/>
    <property type="molecule type" value="Genomic_DNA"/>
</dbReference>
<sequence length="40" mass="4638">MKLTKRFAAYHKPISFAKFIFEGYEKQECQGSELMNTGAH</sequence>
<evidence type="ECO:0000313" key="1">
    <source>
        <dbReference type="EMBL" id="MEW9501157.1"/>
    </source>
</evidence>